<feature type="binding site" evidence="8">
    <location>
        <position position="167"/>
    </location>
    <ligand>
        <name>substrate</name>
    </ligand>
</feature>
<dbReference type="Proteomes" id="UP000321039">
    <property type="component" value="Unassembled WGS sequence"/>
</dbReference>
<feature type="binding site" evidence="8">
    <location>
        <begin position="134"/>
        <end position="138"/>
    </location>
    <ligand>
        <name>substrate</name>
    </ligand>
</feature>
<dbReference type="FunFam" id="3.30.420.40:FF:000012">
    <property type="entry name" value="tRNA N6-adenosine threonylcarbamoyltransferase"/>
    <property type="match status" value="1"/>
</dbReference>
<feature type="binding site" evidence="8">
    <location>
        <position position="115"/>
    </location>
    <ligand>
        <name>Fe cation</name>
        <dbReference type="ChEBI" id="CHEBI:24875"/>
    </ligand>
</feature>
<evidence type="ECO:0000256" key="1">
    <source>
        <dbReference type="ARBA" id="ARBA00022490"/>
    </source>
</evidence>
<dbReference type="GO" id="GO:0005737">
    <property type="term" value="C:cytoplasm"/>
    <property type="evidence" value="ECO:0007669"/>
    <property type="project" value="UniProtKB-SubCell"/>
</dbReference>
<proteinExistence type="inferred from homology"/>
<dbReference type="NCBIfam" id="TIGR03723">
    <property type="entry name" value="T6A_TsaD_YgjD"/>
    <property type="match status" value="1"/>
</dbReference>
<evidence type="ECO:0000256" key="5">
    <source>
        <dbReference type="ARBA" id="ARBA00023004"/>
    </source>
</evidence>
<keyword evidence="11" id="KW-1185">Reference proteome</keyword>
<evidence type="ECO:0000256" key="4">
    <source>
        <dbReference type="ARBA" id="ARBA00022723"/>
    </source>
</evidence>
<dbReference type="NCBIfam" id="TIGR00329">
    <property type="entry name" value="gcp_kae1"/>
    <property type="match status" value="1"/>
</dbReference>
<dbReference type="GO" id="GO:0061711">
    <property type="term" value="F:tRNA N(6)-L-threonylcarbamoyladenine synthase activity"/>
    <property type="evidence" value="ECO:0007669"/>
    <property type="project" value="UniProtKB-EC"/>
</dbReference>
<comment type="catalytic activity">
    <reaction evidence="7 8">
        <text>L-threonylcarbamoyladenylate + adenosine(37) in tRNA = N(6)-L-threonylcarbamoyladenosine(37) in tRNA + AMP + H(+)</text>
        <dbReference type="Rhea" id="RHEA:37059"/>
        <dbReference type="Rhea" id="RHEA-COMP:10162"/>
        <dbReference type="Rhea" id="RHEA-COMP:10163"/>
        <dbReference type="ChEBI" id="CHEBI:15378"/>
        <dbReference type="ChEBI" id="CHEBI:73682"/>
        <dbReference type="ChEBI" id="CHEBI:74411"/>
        <dbReference type="ChEBI" id="CHEBI:74418"/>
        <dbReference type="ChEBI" id="CHEBI:456215"/>
        <dbReference type="EC" id="2.3.1.234"/>
    </reaction>
</comment>
<feature type="binding site" evidence="8">
    <location>
        <position position="180"/>
    </location>
    <ligand>
        <name>substrate</name>
    </ligand>
</feature>
<gene>
    <name evidence="8 10" type="primary">tsaD</name>
    <name evidence="10" type="ORF">FV139_17810</name>
</gene>
<comment type="caution">
    <text evidence="8">Lacks conserved residue(s) required for the propagation of feature annotation.</text>
</comment>
<dbReference type="RefSeq" id="WP_148069824.1">
    <property type="nucleotide sequence ID" value="NZ_VRZA01000007.1"/>
</dbReference>
<dbReference type="PANTHER" id="PTHR11735:SF6">
    <property type="entry name" value="TRNA N6-ADENOSINE THREONYLCARBAMOYLTRANSFERASE, MITOCHONDRIAL"/>
    <property type="match status" value="1"/>
</dbReference>
<dbReference type="AlphaFoldDB" id="A0A5C8ZQQ0"/>
<feature type="binding site" evidence="8">
    <location>
        <position position="304"/>
    </location>
    <ligand>
        <name>Fe cation</name>
        <dbReference type="ChEBI" id="CHEBI:24875"/>
    </ligand>
</feature>
<name>A0A5C8ZQQ0_9GAMM</name>
<evidence type="ECO:0000313" key="10">
    <source>
        <dbReference type="EMBL" id="TXS90826.1"/>
    </source>
</evidence>
<dbReference type="InterPro" id="IPR022450">
    <property type="entry name" value="TsaD"/>
</dbReference>
<keyword evidence="3 8" id="KW-0819">tRNA processing</keyword>
<evidence type="ECO:0000256" key="2">
    <source>
        <dbReference type="ARBA" id="ARBA00022679"/>
    </source>
</evidence>
<sequence length="351" mass="37247">MLILGLETSCDETGVALYDTSRGLLAHALFSQVDIHVEYGGVVPELASRDHIRKALPLLEEVLTKAGCTAADIEGVAYTAGPGLVGALMVGATLARALAWGWGVPALGVHHMEGHLLAPMLEEERPDFPFVALLVSGGHTQLVRVDGIGQYRLLGESLDDAAGEAFDKAAKMLGLPYPGGPHIARLAESGDPERFNFPRPMVNRPGLDFSFSGLKTYTLNTVTDCKANGELSEQDKCDIARAFEEAVVATLVIKCRRALKQEGLKTLVMAGGVSANRNLRASLERALSKEKAKVFYPAPEFCTDNGAMIAYAGAQRLAAGQRDGEASAVRPRWPMAELPPLSAGLATGVSA</sequence>
<reference evidence="10 11" key="1">
    <citation type="submission" date="2019-08" db="EMBL/GenBank/DDBJ databases">
        <title>Parahaliea maris sp. nov., isolated from the surface seawater.</title>
        <authorList>
            <person name="Liu Y."/>
        </authorList>
    </citation>
    <scope>NUCLEOTIDE SEQUENCE [LARGE SCALE GENOMIC DNA]</scope>
    <source>
        <strain evidence="10 11">HSLHS9</strain>
    </source>
</reference>
<comment type="caution">
    <text evidence="10">The sequence shown here is derived from an EMBL/GenBank/DDBJ whole genome shotgun (WGS) entry which is preliminary data.</text>
</comment>
<dbReference type="Pfam" id="PF00814">
    <property type="entry name" value="TsaD"/>
    <property type="match status" value="1"/>
</dbReference>
<feature type="binding site" evidence="8">
    <location>
        <position position="111"/>
    </location>
    <ligand>
        <name>Fe cation</name>
        <dbReference type="ChEBI" id="CHEBI:24875"/>
    </ligand>
</feature>
<dbReference type="EMBL" id="VRZA01000007">
    <property type="protein sequence ID" value="TXS90826.1"/>
    <property type="molecule type" value="Genomic_DNA"/>
</dbReference>
<protein>
    <recommendedName>
        <fullName evidence="8">tRNA N6-adenosine threonylcarbamoyltransferase</fullName>
        <ecNumber evidence="8">2.3.1.234</ecNumber>
    </recommendedName>
    <alternativeName>
        <fullName evidence="8">N6-L-threonylcarbamoyladenine synthase</fullName>
        <shortName evidence="8">t(6)A synthase</shortName>
    </alternativeName>
    <alternativeName>
        <fullName evidence="8">t(6)A37 threonylcarbamoyladenosine biosynthesis protein TsaD</fullName>
    </alternativeName>
    <alternativeName>
        <fullName evidence="8">tRNA threonylcarbamoyladenosine biosynthesis protein TsaD</fullName>
    </alternativeName>
</protein>
<comment type="similarity">
    <text evidence="8">Belongs to the KAE1 / TsaD family.</text>
</comment>
<keyword evidence="1 8" id="KW-0963">Cytoplasm</keyword>
<dbReference type="GO" id="GO:0002949">
    <property type="term" value="P:tRNA threonylcarbamoyladenosine modification"/>
    <property type="evidence" value="ECO:0007669"/>
    <property type="project" value="UniProtKB-UniRule"/>
</dbReference>
<dbReference type="EC" id="2.3.1.234" evidence="8"/>
<dbReference type="Gene3D" id="3.30.420.40">
    <property type="match status" value="2"/>
</dbReference>
<feature type="domain" description="Gcp-like" evidence="9">
    <location>
        <begin position="24"/>
        <end position="311"/>
    </location>
</feature>
<dbReference type="SUPFAM" id="SSF53067">
    <property type="entry name" value="Actin-like ATPase domain"/>
    <property type="match status" value="2"/>
</dbReference>
<accession>A0A5C8ZQQ0</accession>
<feature type="binding site" evidence="8">
    <location>
        <position position="276"/>
    </location>
    <ligand>
        <name>substrate</name>
    </ligand>
</feature>
<comment type="cofactor">
    <cofactor evidence="8">
        <name>Fe(2+)</name>
        <dbReference type="ChEBI" id="CHEBI:29033"/>
    </cofactor>
    <text evidence="8">Binds 1 Fe(2+) ion per subunit.</text>
</comment>
<keyword evidence="6 8" id="KW-0012">Acyltransferase</keyword>
<dbReference type="GO" id="GO:0005506">
    <property type="term" value="F:iron ion binding"/>
    <property type="evidence" value="ECO:0007669"/>
    <property type="project" value="UniProtKB-UniRule"/>
</dbReference>
<comment type="function">
    <text evidence="8">Required for the formation of a threonylcarbamoyl group on adenosine at position 37 (t(6)A37) in tRNAs that read codons beginning with adenine. Is involved in the transfer of the threonylcarbamoyl moiety of threonylcarbamoyl-AMP (TC-AMP) to the N6 group of A37, together with TsaE and TsaB. TsaD likely plays a direct catalytic role in this reaction.</text>
</comment>
<dbReference type="PANTHER" id="PTHR11735">
    <property type="entry name" value="TRNA N6-ADENOSINE THREONYLCARBAMOYLTRANSFERASE"/>
    <property type="match status" value="1"/>
</dbReference>
<keyword evidence="5 8" id="KW-0408">Iron</keyword>
<dbReference type="HAMAP" id="MF_01445">
    <property type="entry name" value="TsaD"/>
    <property type="match status" value="1"/>
</dbReference>
<evidence type="ECO:0000259" key="9">
    <source>
        <dbReference type="Pfam" id="PF00814"/>
    </source>
</evidence>
<evidence type="ECO:0000256" key="8">
    <source>
        <dbReference type="HAMAP-Rule" id="MF_01445"/>
    </source>
</evidence>
<comment type="subcellular location">
    <subcellularLocation>
        <location evidence="8">Cytoplasm</location>
    </subcellularLocation>
</comment>
<evidence type="ECO:0000313" key="11">
    <source>
        <dbReference type="Proteomes" id="UP000321039"/>
    </source>
</evidence>
<keyword evidence="2 8" id="KW-0808">Transferase</keyword>
<evidence type="ECO:0000256" key="6">
    <source>
        <dbReference type="ARBA" id="ARBA00023315"/>
    </source>
</evidence>
<dbReference type="InterPro" id="IPR017860">
    <property type="entry name" value="Peptidase_M22_CS"/>
</dbReference>
<evidence type="ECO:0000256" key="3">
    <source>
        <dbReference type="ARBA" id="ARBA00022694"/>
    </source>
</evidence>
<dbReference type="InterPro" id="IPR000905">
    <property type="entry name" value="Gcp-like_dom"/>
</dbReference>
<organism evidence="10 11">
    <name type="scientific">Parahaliea maris</name>
    <dbReference type="NCBI Taxonomy" id="2716870"/>
    <lineage>
        <taxon>Bacteria</taxon>
        <taxon>Pseudomonadati</taxon>
        <taxon>Pseudomonadota</taxon>
        <taxon>Gammaproteobacteria</taxon>
        <taxon>Cellvibrionales</taxon>
        <taxon>Halieaceae</taxon>
        <taxon>Parahaliea</taxon>
    </lineage>
</organism>
<dbReference type="CDD" id="cd24133">
    <property type="entry name" value="ASKHA_NBD_TsaD_bac"/>
    <property type="match status" value="1"/>
</dbReference>
<dbReference type="InterPro" id="IPR043129">
    <property type="entry name" value="ATPase_NBD"/>
</dbReference>
<dbReference type="FunFam" id="3.30.420.40:FF:000031">
    <property type="entry name" value="tRNA N6-adenosine threonylcarbamoyltransferase"/>
    <property type="match status" value="1"/>
</dbReference>
<dbReference type="PROSITE" id="PS01016">
    <property type="entry name" value="GLYCOPROTEASE"/>
    <property type="match status" value="1"/>
</dbReference>
<dbReference type="InterPro" id="IPR017861">
    <property type="entry name" value="KAE1/TsaD"/>
</dbReference>
<evidence type="ECO:0000256" key="7">
    <source>
        <dbReference type="ARBA" id="ARBA00048117"/>
    </source>
</evidence>
<keyword evidence="4 8" id="KW-0479">Metal-binding</keyword>
<dbReference type="PRINTS" id="PR00789">
    <property type="entry name" value="OSIALOPTASE"/>
</dbReference>